<feature type="compositionally biased region" description="Basic and acidic residues" evidence="1">
    <location>
        <begin position="68"/>
        <end position="81"/>
    </location>
</feature>
<evidence type="ECO:0000313" key="3">
    <source>
        <dbReference type="EMBL" id="CAB3363885.1"/>
    </source>
</evidence>
<feature type="chain" id="PRO_5035749621" evidence="2">
    <location>
        <begin position="27"/>
        <end position="601"/>
    </location>
</feature>
<dbReference type="AlphaFoldDB" id="A0A8S1C6X6"/>
<feature type="region of interest" description="Disordered" evidence="1">
    <location>
        <begin position="575"/>
        <end position="601"/>
    </location>
</feature>
<feature type="region of interest" description="Disordered" evidence="1">
    <location>
        <begin position="376"/>
        <end position="420"/>
    </location>
</feature>
<sequence length="601" mass="65653">MKLQFCSISKWILVCLIAFATDVAAPAESRCADCASEDQIERGFIKNERGVGGILSLADQREYVRAGVGRREKPERAEHESLSFNLGSNGESSAKFLLAENDKDERRARGRKRKSGGPNEFRGSANNFAEDDGDEKVERPKWRKRSKRAGTKGTQTNEKLISMAKQNSRIRAVNVQKKGNNKSKRVGTSLQQKSGKKNYWNRLQAAKTVPKRKNNQNGGQAAYPDYPVYGNRPPQAQDYLVPQYGNPSVGGNPNFNYPTVQRNDLTTMLFTFNNGRRPQSTPSWQPPAYGVQTMTPPPFYPGSLDQGGMNGDGGAGPPRRRYTNGPRRNNGTKVNRFRKRFQYVQLNSQDEILVAWPFSRPNNVVTVLMTAMPSVTPRNKNTVPKVKGKVKKPSTKKPPATKATKATKTRPAPTSPTTTTTTTEMVFTEETINGSTAGMSIDINRFEVPSEQPMTMGFNIDEEFTGVILTEENTGSRRGKTADDASKFELMQGVLQGLIVTSPPPAISDLEDTLKDIMNANKDVLAKETTRPTTTTMPTTTIPPTLAPADATGLSNSAAVPGNVTGAMESTLPASTTVQSTTPGGTRPMTEVTSTTEAGIF</sequence>
<organism evidence="3 4">
    <name type="scientific">Cloeon dipterum</name>
    <dbReference type="NCBI Taxonomy" id="197152"/>
    <lineage>
        <taxon>Eukaryota</taxon>
        <taxon>Metazoa</taxon>
        <taxon>Ecdysozoa</taxon>
        <taxon>Arthropoda</taxon>
        <taxon>Hexapoda</taxon>
        <taxon>Insecta</taxon>
        <taxon>Pterygota</taxon>
        <taxon>Palaeoptera</taxon>
        <taxon>Ephemeroptera</taxon>
        <taxon>Pisciforma</taxon>
        <taxon>Baetidae</taxon>
        <taxon>Cloeon</taxon>
    </lineage>
</organism>
<feature type="compositionally biased region" description="Basic residues" evidence="1">
    <location>
        <begin position="386"/>
        <end position="395"/>
    </location>
</feature>
<reference evidence="3 4" key="1">
    <citation type="submission" date="2020-04" db="EMBL/GenBank/DDBJ databases">
        <authorList>
            <person name="Alioto T."/>
            <person name="Alioto T."/>
            <person name="Gomez Garrido J."/>
        </authorList>
    </citation>
    <scope>NUCLEOTIDE SEQUENCE [LARGE SCALE GENOMIC DNA]</scope>
</reference>
<keyword evidence="4" id="KW-1185">Reference proteome</keyword>
<keyword evidence="2" id="KW-0732">Signal</keyword>
<evidence type="ECO:0000313" key="4">
    <source>
        <dbReference type="Proteomes" id="UP000494165"/>
    </source>
</evidence>
<feature type="signal peptide" evidence="2">
    <location>
        <begin position="1"/>
        <end position="26"/>
    </location>
</feature>
<name>A0A8S1C6X6_9INSE</name>
<gene>
    <name evidence="3" type="ORF">CLODIP_2_CD09963</name>
</gene>
<dbReference type="Proteomes" id="UP000494165">
    <property type="component" value="Unassembled WGS sequence"/>
</dbReference>
<feature type="compositionally biased region" description="Basic residues" evidence="1">
    <location>
        <begin position="141"/>
        <end position="150"/>
    </location>
</feature>
<protein>
    <submittedName>
        <fullName evidence="3">Uncharacterized protein</fullName>
    </submittedName>
</protein>
<feature type="compositionally biased region" description="Polar residues" evidence="1">
    <location>
        <begin position="575"/>
        <end position="584"/>
    </location>
</feature>
<feature type="compositionally biased region" description="Low complexity" evidence="1">
    <location>
        <begin position="397"/>
        <end position="420"/>
    </location>
</feature>
<feature type="region of interest" description="Disordered" evidence="1">
    <location>
        <begin position="308"/>
        <end position="332"/>
    </location>
</feature>
<feature type="compositionally biased region" description="Polar residues" evidence="1">
    <location>
        <begin position="82"/>
        <end position="92"/>
    </location>
</feature>
<evidence type="ECO:0000256" key="2">
    <source>
        <dbReference type="SAM" id="SignalP"/>
    </source>
</evidence>
<feature type="region of interest" description="Disordered" evidence="1">
    <location>
        <begin position="177"/>
        <end position="196"/>
    </location>
</feature>
<proteinExistence type="predicted"/>
<dbReference type="EMBL" id="CADEPI010000013">
    <property type="protein sequence ID" value="CAB3363885.1"/>
    <property type="molecule type" value="Genomic_DNA"/>
</dbReference>
<accession>A0A8S1C6X6</accession>
<feature type="region of interest" description="Disordered" evidence="1">
    <location>
        <begin position="68"/>
        <end position="155"/>
    </location>
</feature>
<evidence type="ECO:0000256" key="1">
    <source>
        <dbReference type="SAM" id="MobiDB-lite"/>
    </source>
</evidence>
<comment type="caution">
    <text evidence="3">The sequence shown here is derived from an EMBL/GenBank/DDBJ whole genome shotgun (WGS) entry which is preliminary data.</text>
</comment>
<feature type="compositionally biased region" description="Polar residues" evidence="1">
    <location>
        <begin position="591"/>
        <end position="601"/>
    </location>
</feature>